<dbReference type="PROSITE" id="PS51257">
    <property type="entry name" value="PROKAR_LIPOPROTEIN"/>
    <property type="match status" value="1"/>
</dbReference>
<dbReference type="PATRIC" id="fig|883158.3.peg.961"/>
<name>H1Q239_9BACT</name>
<dbReference type="AlphaFoldDB" id="H1Q239"/>
<reference evidence="1 2" key="1">
    <citation type="submission" date="2011-12" db="EMBL/GenBank/DDBJ databases">
        <title>The Genome Sequence of Prevotella micans F0438.</title>
        <authorList>
            <consortium name="The Broad Institute Genome Sequencing Platform"/>
            <person name="Earl A."/>
            <person name="Ward D."/>
            <person name="Feldgarden M."/>
            <person name="Gevers D."/>
            <person name="Izard J."/>
            <person name="Baranova O.V."/>
            <person name="Blanton J.M."/>
            <person name="Wade W.G."/>
            <person name="Dewhirst F.E."/>
            <person name="Young S.K."/>
            <person name="Zeng Q."/>
            <person name="Gargeya S."/>
            <person name="Fitzgerald M."/>
            <person name="Haas B."/>
            <person name="Abouelleil A."/>
            <person name="Alvarado L."/>
            <person name="Arachchi H.M."/>
            <person name="Berlin A."/>
            <person name="Chapman S.B."/>
            <person name="Gearin G."/>
            <person name="Goldberg J."/>
            <person name="Griggs A."/>
            <person name="Gujja S."/>
            <person name="Hansen M."/>
            <person name="Heiman D."/>
            <person name="Howarth C."/>
            <person name="Larimer J."/>
            <person name="Lui A."/>
            <person name="MacDonald P.J.P."/>
            <person name="McCowen C."/>
            <person name="Montmayeur A."/>
            <person name="Murphy C."/>
            <person name="Neiman D."/>
            <person name="Pearson M."/>
            <person name="Priest M."/>
            <person name="Roberts A."/>
            <person name="Saif S."/>
            <person name="Shea T."/>
            <person name="Sisk P."/>
            <person name="Stolte C."/>
            <person name="Sykes S."/>
            <person name="Wortman J."/>
            <person name="Nusbaum C."/>
            <person name="Birren B."/>
        </authorList>
    </citation>
    <scope>NUCLEOTIDE SEQUENCE [LARGE SCALE GENOMIC DNA]</scope>
    <source>
        <strain evidence="1 2">F0438</strain>
    </source>
</reference>
<evidence type="ECO:0008006" key="3">
    <source>
        <dbReference type="Google" id="ProtNLM"/>
    </source>
</evidence>
<dbReference type="STRING" id="883158.HMPREF9140_00953"/>
<dbReference type="eggNOG" id="ENOG5033U4M">
    <property type="taxonomic scope" value="Bacteria"/>
</dbReference>
<keyword evidence="2" id="KW-1185">Reference proteome</keyword>
<dbReference type="RefSeq" id="WP_006952137.1">
    <property type="nucleotide sequence ID" value="NZ_JH594522.1"/>
</dbReference>
<dbReference type="HOGENOM" id="CLU_019127_0_0_10"/>
<dbReference type="Proteomes" id="UP000016023">
    <property type="component" value="Unassembled WGS sequence"/>
</dbReference>
<sequence>MKNYKNFFFHVLGLALGLVVVSCGENNSPEVEPEVPVSLKINVSNITQNSADVTVVPSNEKATYSYGLFRSASLQGLNDDQITKLIVPDNTKISEKLITGSKTFSPDTLVDNTEYTAVVVYYKNLIADKVYRTDFKTLKSAYKDLGEGANCYIIPEAGKYSFVPLHVSGKPIENIAKVDWIWATKVGESNEQKLITYVKYDGKRVQIDATGERGSIVLAAFDNAGKIVWVWHIWCTEVPKTMKYSNGKVFMDRNLGALSANEADGKKTWGLLWQWGRIVPFFSGYEETEWQKEDAFTESRKWTIMNPTYGLEWKFEYHAVEIDEAIARPTVFFCDKKSCDWNNTINLKLWGGVKTDYDPSPAGFHIPQTSDWEEPLANFVPRDDWSGATYTFEGNTAWWPASGSGREFDSGCNIIGFGGGIFVWSSTAEYVTDIMFGLDNSPMAYRLAYQTRTKFLTLKAMGNRAFAHSIRCVAD</sequence>
<accession>H1Q239</accession>
<protein>
    <recommendedName>
        <fullName evidence="3">Fibrobacter succinogenes major paralogous domain-containing protein</fullName>
    </recommendedName>
</protein>
<comment type="caution">
    <text evidence="1">The sequence shown here is derived from an EMBL/GenBank/DDBJ whole genome shotgun (WGS) entry which is preliminary data.</text>
</comment>
<proteinExistence type="predicted"/>
<dbReference type="EMBL" id="AGWK01000028">
    <property type="protein sequence ID" value="EHO71213.1"/>
    <property type="molecule type" value="Genomic_DNA"/>
</dbReference>
<organism evidence="1 2">
    <name type="scientific">Prevotella micans F0438</name>
    <dbReference type="NCBI Taxonomy" id="883158"/>
    <lineage>
        <taxon>Bacteria</taxon>
        <taxon>Pseudomonadati</taxon>
        <taxon>Bacteroidota</taxon>
        <taxon>Bacteroidia</taxon>
        <taxon>Bacteroidales</taxon>
        <taxon>Prevotellaceae</taxon>
        <taxon>Prevotella</taxon>
    </lineage>
</organism>
<gene>
    <name evidence="1" type="ORF">HMPREF9140_00953</name>
</gene>
<evidence type="ECO:0000313" key="2">
    <source>
        <dbReference type="Proteomes" id="UP000016023"/>
    </source>
</evidence>
<evidence type="ECO:0000313" key="1">
    <source>
        <dbReference type="EMBL" id="EHO71213.1"/>
    </source>
</evidence>